<proteinExistence type="predicted"/>
<name>A0A6J7H8R8_9ZZZZ</name>
<gene>
    <name evidence="1" type="ORF">UFOPK3472_03167</name>
</gene>
<dbReference type="AlphaFoldDB" id="A0A6J7H8R8"/>
<sequence length="329" mass="35635">MHYVLQTRDRGLELAWQVRVLGLADVPLDDLVDGRRRVENLVDRFTCQRGTEHHTGAVSACLGRLQADCLDSTPDLGDVLDLDPVKLDVLAIGEVRGVAAELLRDLSQSAQLLQIQCTGIAPDAHHEVLRLEQVDVVVTGEGAVVALFTLGVETPPAEPAAQIALVDAVETLLRVDVLDAGAHVERVVVLLGLLVGVERLSIAQSPLAFGATLGRPRRSLSRCGGGSVGGRVAGRRHAMLLHLRCGPAPIVAQKSAHEMVRNRWFEWTCSKEGWVSSRSCVDTTRCRRGRDRHGGAPRVEFLSRSRVPLCHVIDRVPTAAAYLPQNSGK</sequence>
<dbReference type="EMBL" id="CAFBLX010000289">
    <property type="protein sequence ID" value="CAB4913183.1"/>
    <property type="molecule type" value="Genomic_DNA"/>
</dbReference>
<organism evidence="1">
    <name type="scientific">freshwater metagenome</name>
    <dbReference type="NCBI Taxonomy" id="449393"/>
    <lineage>
        <taxon>unclassified sequences</taxon>
        <taxon>metagenomes</taxon>
        <taxon>ecological metagenomes</taxon>
    </lineage>
</organism>
<accession>A0A6J7H8R8</accession>
<protein>
    <submittedName>
        <fullName evidence="1">Unannotated protein</fullName>
    </submittedName>
</protein>
<reference evidence="1" key="1">
    <citation type="submission" date="2020-05" db="EMBL/GenBank/DDBJ databases">
        <authorList>
            <person name="Chiriac C."/>
            <person name="Salcher M."/>
            <person name="Ghai R."/>
            <person name="Kavagutti S V."/>
        </authorList>
    </citation>
    <scope>NUCLEOTIDE SEQUENCE</scope>
</reference>
<evidence type="ECO:0000313" key="1">
    <source>
        <dbReference type="EMBL" id="CAB4913183.1"/>
    </source>
</evidence>